<keyword evidence="1" id="KW-0472">Membrane</keyword>
<evidence type="ECO:0000259" key="2">
    <source>
        <dbReference type="Pfam" id="PF09851"/>
    </source>
</evidence>
<name>A0A841DP81_9ACTN</name>
<proteinExistence type="predicted"/>
<gene>
    <name evidence="3" type="ORF">HDA44_001831</name>
</gene>
<evidence type="ECO:0000256" key="1">
    <source>
        <dbReference type="SAM" id="Phobius"/>
    </source>
</evidence>
<feature type="transmembrane region" description="Helical" evidence="1">
    <location>
        <begin position="12"/>
        <end position="31"/>
    </location>
</feature>
<evidence type="ECO:0000313" key="4">
    <source>
        <dbReference type="Proteomes" id="UP000558997"/>
    </source>
</evidence>
<evidence type="ECO:0000313" key="3">
    <source>
        <dbReference type="EMBL" id="MBB5978490.1"/>
    </source>
</evidence>
<keyword evidence="1" id="KW-1133">Transmembrane helix</keyword>
<dbReference type="EMBL" id="JACHNF010000001">
    <property type="protein sequence ID" value="MBB5978490.1"/>
    <property type="molecule type" value="Genomic_DNA"/>
</dbReference>
<protein>
    <submittedName>
        <fullName evidence="3">Putative membrane protein</fullName>
    </submittedName>
</protein>
<dbReference type="AlphaFoldDB" id="A0A841DP81"/>
<sequence length="80" mass="9242">MMNSTADAVFWSVIMVVLWLLIVGGAGWVTVRMIRQSRRHPPVRLPSPLDILERRFAAGELTQEQFDDARARLREHELDI</sequence>
<feature type="domain" description="SHOCT" evidence="2">
    <location>
        <begin position="48"/>
        <end position="73"/>
    </location>
</feature>
<reference evidence="3 4" key="1">
    <citation type="submission" date="2020-08" db="EMBL/GenBank/DDBJ databases">
        <title>Sequencing the genomes of 1000 actinobacteria strains.</title>
        <authorList>
            <person name="Klenk H.-P."/>
        </authorList>
    </citation>
    <scope>NUCLEOTIDE SEQUENCE [LARGE SCALE GENOMIC DNA]</scope>
    <source>
        <strain evidence="3 4">DSM 17294</strain>
    </source>
</reference>
<accession>A0A841DP81</accession>
<keyword evidence="1" id="KW-0812">Transmembrane</keyword>
<dbReference type="Proteomes" id="UP000558997">
    <property type="component" value="Unassembled WGS sequence"/>
</dbReference>
<dbReference type="Pfam" id="PF09851">
    <property type="entry name" value="SHOCT"/>
    <property type="match status" value="1"/>
</dbReference>
<dbReference type="RefSeq" id="WP_184832901.1">
    <property type="nucleotide sequence ID" value="NZ_BAAAVN010000004.1"/>
</dbReference>
<dbReference type="InterPro" id="IPR018649">
    <property type="entry name" value="SHOCT"/>
</dbReference>
<organism evidence="3 4">
    <name type="scientific">Kribbella solani</name>
    <dbReference type="NCBI Taxonomy" id="236067"/>
    <lineage>
        <taxon>Bacteria</taxon>
        <taxon>Bacillati</taxon>
        <taxon>Actinomycetota</taxon>
        <taxon>Actinomycetes</taxon>
        <taxon>Propionibacteriales</taxon>
        <taxon>Kribbellaceae</taxon>
        <taxon>Kribbella</taxon>
    </lineage>
</organism>
<comment type="caution">
    <text evidence="3">The sequence shown here is derived from an EMBL/GenBank/DDBJ whole genome shotgun (WGS) entry which is preliminary data.</text>
</comment>
<keyword evidence="4" id="KW-1185">Reference proteome</keyword>